<sequence>MGMLIIMEMLLSFVILPLVVTLATLVTCGNSRPNHQLKVANNYQKGPEKTKKNLVKMEQYGKDKSGSKRESKKLSETQKTRSTGSRSYESISKSRKRRSSSIKRSQHTEPLASSGISTEVK</sequence>
<feature type="region of interest" description="Disordered" evidence="1">
    <location>
        <begin position="31"/>
        <end position="121"/>
    </location>
</feature>
<reference evidence="3" key="1">
    <citation type="submission" date="2012-04" db="EMBL/GenBank/DDBJ databases">
        <title>The Genome Sequence of Loa loa.</title>
        <authorList>
            <consortium name="The Broad Institute Genome Sequencing Platform"/>
            <consortium name="Broad Institute Genome Sequencing Center for Infectious Disease"/>
            <person name="Nutman T.B."/>
            <person name="Fink D.L."/>
            <person name="Russ C."/>
            <person name="Young S."/>
            <person name="Zeng Q."/>
            <person name="Gargeya S."/>
            <person name="Alvarado L."/>
            <person name="Berlin A."/>
            <person name="Chapman S.B."/>
            <person name="Chen Z."/>
            <person name="Freedman E."/>
            <person name="Gellesch M."/>
            <person name="Goldberg J."/>
            <person name="Griggs A."/>
            <person name="Gujja S."/>
            <person name="Heilman E.R."/>
            <person name="Heiman D."/>
            <person name="Howarth C."/>
            <person name="Mehta T."/>
            <person name="Neiman D."/>
            <person name="Pearson M."/>
            <person name="Roberts A."/>
            <person name="Saif S."/>
            <person name="Shea T."/>
            <person name="Shenoy N."/>
            <person name="Sisk P."/>
            <person name="Stolte C."/>
            <person name="Sykes S."/>
            <person name="White J."/>
            <person name="Yandava C."/>
            <person name="Haas B."/>
            <person name="Henn M.R."/>
            <person name="Nusbaum C."/>
            <person name="Birren B."/>
        </authorList>
    </citation>
    <scope>NUCLEOTIDE SEQUENCE [LARGE SCALE GENOMIC DNA]</scope>
</reference>
<evidence type="ECO:0000256" key="1">
    <source>
        <dbReference type="SAM" id="MobiDB-lite"/>
    </source>
</evidence>
<protein>
    <submittedName>
        <fullName evidence="3">Uncharacterized protein</fullName>
    </submittedName>
</protein>
<dbReference type="KEGG" id="loa:LOAG_17455"/>
<organism evidence="3">
    <name type="scientific">Loa loa</name>
    <name type="common">Eye worm</name>
    <name type="synonym">Filaria loa</name>
    <dbReference type="NCBI Taxonomy" id="7209"/>
    <lineage>
        <taxon>Eukaryota</taxon>
        <taxon>Metazoa</taxon>
        <taxon>Ecdysozoa</taxon>
        <taxon>Nematoda</taxon>
        <taxon>Chromadorea</taxon>
        <taxon>Rhabditida</taxon>
        <taxon>Spirurina</taxon>
        <taxon>Spiruromorpha</taxon>
        <taxon>Filarioidea</taxon>
        <taxon>Onchocercidae</taxon>
        <taxon>Loa</taxon>
    </lineage>
</organism>
<gene>
    <name evidence="3" type="ORF">LOAG_17455</name>
</gene>
<feature type="compositionally biased region" description="Basic and acidic residues" evidence="1">
    <location>
        <begin position="59"/>
        <end position="79"/>
    </location>
</feature>
<dbReference type="RefSeq" id="XP_003147437.2">
    <property type="nucleotide sequence ID" value="XM_003147389.2"/>
</dbReference>
<accession>A0A1S0UKR1</accession>
<dbReference type="EMBL" id="JH712143">
    <property type="protein sequence ID" value="EJD75384.1"/>
    <property type="molecule type" value="Genomic_DNA"/>
</dbReference>
<feature type="compositionally biased region" description="Basic residues" evidence="1">
    <location>
        <begin position="93"/>
        <end position="105"/>
    </location>
</feature>
<evidence type="ECO:0000256" key="2">
    <source>
        <dbReference type="SAM" id="SignalP"/>
    </source>
</evidence>
<evidence type="ECO:0000313" key="3">
    <source>
        <dbReference type="EMBL" id="EJD75384.1"/>
    </source>
</evidence>
<feature type="signal peptide" evidence="2">
    <location>
        <begin position="1"/>
        <end position="21"/>
    </location>
</feature>
<proteinExistence type="predicted"/>
<name>A0A1S0UKR1_LOALO</name>
<dbReference type="InParanoid" id="A0A1S0UKR1"/>
<keyword evidence="2" id="KW-0732">Signal</keyword>
<feature type="chain" id="PRO_5010203618" evidence="2">
    <location>
        <begin position="22"/>
        <end position="121"/>
    </location>
</feature>
<dbReference type="CTD" id="9949333"/>
<dbReference type="GeneID" id="9949333"/>
<feature type="compositionally biased region" description="Polar residues" evidence="1">
    <location>
        <begin position="31"/>
        <end position="44"/>
    </location>
</feature>
<dbReference type="AlphaFoldDB" id="A0A1S0UKR1"/>